<sequence>MATALGHHPRFDVTGHAPPRVVLTLLKSPTSPGHKGPDMSYRAQHNLSFTIPSKCQPGVARTGGPKLQLFPPAEAMTACRVSSVPESLT</sequence>
<organism evidence="1 2">
    <name type="scientific">Batillaria attramentaria</name>
    <dbReference type="NCBI Taxonomy" id="370345"/>
    <lineage>
        <taxon>Eukaryota</taxon>
        <taxon>Metazoa</taxon>
        <taxon>Spiralia</taxon>
        <taxon>Lophotrochozoa</taxon>
        <taxon>Mollusca</taxon>
        <taxon>Gastropoda</taxon>
        <taxon>Caenogastropoda</taxon>
        <taxon>Sorbeoconcha</taxon>
        <taxon>Cerithioidea</taxon>
        <taxon>Batillariidae</taxon>
        <taxon>Batillaria</taxon>
    </lineage>
</organism>
<proteinExistence type="predicted"/>
<evidence type="ECO:0000313" key="2">
    <source>
        <dbReference type="Proteomes" id="UP001519460"/>
    </source>
</evidence>
<accession>A0ABD0J525</accession>
<reference evidence="1 2" key="1">
    <citation type="journal article" date="2023" name="Sci. Data">
        <title>Genome assembly of the Korean intertidal mud-creeper Batillaria attramentaria.</title>
        <authorList>
            <person name="Patra A.K."/>
            <person name="Ho P.T."/>
            <person name="Jun S."/>
            <person name="Lee S.J."/>
            <person name="Kim Y."/>
            <person name="Won Y.J."/>
        </authorList>
    </citation>
    <scope>NUCLEOTIDE SEQUENCE [LARGE SCALE GENOMIC DNA]</scope>
    <source>
        <strain evidence="1">Wonlab-2016</strain>
    </source>
</reference>
<dbReference type="EMBL" id="JACVVK020000662">
    <property type="protein sequence ID" value="KAK7458931.1"/>
    <property type="molecule type" value="Genomic_DNA"/>
</dbReference>
<evidence type="ECO:0000313" key="1">
    <source>
        <dbReference type="EMBL" id="KAK7458931.1"/>
    </source>
</evidence>
<gene>
    <name evidence="1" type="ORF">BaRGS_00039062</name>
</gene>
<dbReference type="Proteomes" id="UP001519460">
    <property type="component" value="Unassembled WGS sequence"/>
</dbReference>
<dbReference type="AlphaFoldDB" id="A0ABD0J525"/>
<name>A0ABD0J525_9CAEN</name>
<comment type="caution">
    <text evidence="1">The sequence shown here is derived from an EMBL/GenBank/DDBJ whole genome shotgun (WGS) entry which is preliminary data.</text>
</comment>
<keyword evidence="2" id="KW-1185">Reference proteome</keyword>
<protein>
    <submittedName>
        <fullName evidence="1">Uncharacterized protein</fullName>
    </submittedName>
</protein>